<proteinExistence type="predicted"/>
<sequence>MNKLFNKFNKFIKKKNHLKDEAPVDDANDQMYYNSNNNNLSSGSDNNKNKLSSGSSYQTISPNIDDTNNNNNNNSNADRLRAKARSNNNPKSNSQQRRTLPVGQNTGNKSVKKTNIASNNIDINVNSLTEKLTEIDNEVPEKDVLSTFQNSFSERIAINLPLDELNASSLRADVLLSMAKDKAELLDKSVTDTEKKMEEVSSQMKIIINKSRSITQTAAVINAKLINIDDWIDRIGSDKSDFKINIVEFFVSLFSILTTIFSLMWFSFRRQSIKNKNC</sequence>
<feature type="compositionally biased region" description="Polar residues" evidence="1">
    <location>
        <begin position="85"/>
        <end position="111"/>
    </location>
</feature>
<gene>
    <name evidence="3" type="ORF">M9Y10_002829</name>
</gene>
<evidence type="ECO:0000256" key="1">
    <source>
        <dbReference type="SAM" id="MobiDB-lite"/>
    </source>
</evidence>
<keyword evidence="4" id="KW-1185">Reference proteome</keyword>
<feature type="transmembrane region" description="Helical" evidence="2">
    <location>
        <begin position="249"/>
        <end position="268"/>
    </location>
</feature>
<accession>A0ABR2LAV5</accession>
<organism evidence="3 4">
    <name type="scientific">Tritrichomonas musculus</name>
    <dbReference type="NCBI Taxonomy" id="1915356"/>
    <lineage>
        <taxon>Eukaryota</taxon>
        <taxon>Metamonada</taxon>
        <taxon>Parabasalia</taxon>
        <taxon>Tritrichomonadida</taxon>
        <taxon>Tritrichomonadidae</taxon>
        <taxon>Tritrichomonas</taxon>
    </lineage>
</organism>
<feature type="compositionally biased region" description="Low complexity" evidence="1">
    <location>
        <begin position="34"/>
        <end position="76"/>
    </location>
</feature>
<evidence type="ECO:0000313" key="3">
    <source>
        <dbReference type="EMBL" id="KAK8900502.1"/>
    </source>
</evidence>
<feature type="region of interest" description="Disordered" evidence="1">
    <location>
        <begin position="27"/>
        <end position="111"/>
    </location>
</feature>
<evidence type="ECO:0000256" key="2">
    <source>
        <dbReference type="SAM" id="Phobius"/>
    </source>
</evidence>
<dbReference type="Proteomes" id="UP001470230">
    <property type="component" value="Unassembled WGS sequence"/>
</dbReference>
<name>A0ABR2LAV5_9EUKA</name>
<dbReference type="EMBL" id="JAPFFF010000001">
    <property type="protein sequence ID" value="KAK8900502.1"/>
    <property type="molecule type" value="Genomic_DNA"/>
</dbReference>
<comment type="caution">
    <text evidence="3">The sequence shown here is derived from an EMBL/GenBank/DDBJ whole genome shotgun (WGS) entry which is preliminary data.</text>
</comment>
<keyword evidence="2" id="KW-0812">Transmembrane</keyword>
<evidence type="ECO:0000313" key="4">
    <source>
        <dbReference type="Proteomes" id="UP001470230"/>
    </source>
</evidence>
<keyword evidence="2" id="KW-0472">Membrane</keyword>
<keyword evidence="2" id="KW-1133">Transmembrane helix</keyword>
<reference evidence="3 4" key="1">
    <citation type="submission" date="2024-04" db="EMBL/GenBank/DDBJ databases">
        <title>Tritrichomonas musculus Genome.</title>
        <authorList>
            <person name="Alves-Ferreira E."/>
            <person name="Grigg M."/>
            <person name="Lorenzi H."/>
            <person name="Galac M."/>
        </authorList>
    </citation>
    <scope>NUCLEOTIDE SEQUENCE [LARGE SCALE GENOMIC DNA]</scope>
    <source>
        <strain evidence="3 4">EAF2021</strain>
    </source>
</reference>
<protein>
    <submittedName>
        <fullName evidence="3">Uncharacterized protein</fullName>
    </submittedName>
</protein>